<feature type="compositionally biased region" description="Basic residues" evidence="1">
    <location>
        <begin position="337"/>
        <end position="369"/>
    </location>
</feature>
<feature type="compositionally biased region" description="Basic residues" evidence="1">
    <location>
        <begin position="406"/>
        <end position="429"/>
    </location>
</feature>
<proteinExistence type="predicted"/>
<feature type="region of interest" description="Disordered" evidence="1">
    <location>
        <begin position="67"/>
        <end position="91"/>
    </location>
</feature>
<keyword evidence="2" id="KW-1185">Reference proteome</keyword>
<feature type="compositionally biased region" description="Low complexity" evidence="1">
    <location>
        <begin position="385"/>
        <end position="405"/>
    </location>
</feature>
<feature type="region of interest" description="Disordered" evidence="1">
    <location>
        <begin position="922"/>
        <end position="944"/>
    </location>
</feature>
<evidence type="ECO:0000313" key="2">
    <source>
        <dbReference type="Proteomes" id="UP000694920"/>
    </source>
</evidence>
<dbReference type="KEGG" id="ccin:107265199"/>
<feature type="compositionally biased region" description="Low complexity" evidence="1">
    <location>
        <begin position="560"/>
        <end position="572"/>
    </location>
</feature>
<feature type="compositionally biased region" description="Acidic residues" evidence="1">
    <location>
        <begin position="224"/>
        <end position="249"/>
    </location>
</feature>
<evidence type="ECO:0000256" key="1">
    <source>
        <dbReference type="SAM" id="MobiDB-lite"/>
    </source>
</evidence>
<feature type="compositionally biased region" description="Polar residues" evidence="1">
    <location>
        <begin position="67"/>
        <end position="87"/>
    </location>
</feature>
<gene>
    <name evidence="3" type="primary">LOC107265199</name>
</gene>
<evidence type="ECO:0000313" key="3">
    <source>
        <dbReference type="RefSeq" id="XP_015589888.1"/>
    </source>
</evidence>
<dbReference type="GeneID" id="107265199"/>
<feature type="region of interest" description="Disordered" evidence="1">
    <location>
        <begin position="170"/>
        <end position="716"/>
    </location>
</feature>
<feature type="region of interest" description="Disordered" evidence="1">
    <location>
        <begin position="754"/>
        <end position="774"/>
    </location>
</feature>
<feature type="compositionally biased region" description="Basic and acidic residues" evidence="1">
    <location>
        <begin position="617"/>
        <end position="634"/>
    </location>
</feature>
<sequence>MHLLNRGVHCENQRFFLHCTENKMDYRQKMVVSSHHKYKQEDDDDEDLEALRLAALQTLRAKDSLQNKRQYSPLQRTTAPQITQPSQAHYKGQKVPIRGFYQKTYAPIQKQNGTCYYPSPCNPNLITIVPVDANIVAKETELSSLSKLQDANSGEEKKSFEESKFYRYKDNASGSEEEDLGDHKNDLSEKVLTESIGMDGADADEESTDKENQSAAEESPPRTEEDDDDEDNDDDDDVLLMADLEEEDSLERLMDEMEKEMNVDKPSEKREKRRESLRKDMKKEPRRREESLKSQNQKTKSEQTGRRNKSNSPAQLLPATVIKNEQRSVSPHTASRPIHKRRSLSPRSRSRKKSPRRSPRRSPVRQIRKLQRELPRYRSPRKSPARFSPRPRSPRLSPRLRSPRSSPRRSPNRSPKRSPLRKLSPRGRSPRASSHVRSPRSLRSRSPRLSSRSRSPRPIRSPRMSPRPRSPRLPRSRSPRLSPRRSPTRHSSRSRSPKLSPQLKSPRLSPRRLSPARRPSPRSRTPRLSPRRGSPRFRSPKRSPRRSPPRIRSPRPSPHESPWSSPRNSPRLSPRRRRSPKWSPKESSRKPRARSITPDGPTNPPPKRDVSPVPKGKSPDNTRTKLKQREDVPDKPTVVVTDSNKESQNVVNDPILEARRRKFESTKPIDPVHANKKIKLTKKDSTSKKPEPPEEPTQETTSVAIKKAPNSPVEYDAAESDLCLDVDYEFEDLPESMDETSVVTVASSVTVCEEPEPVKIEKEKPSKKKKKRDKELYQVGKLKNELPLSERIGKEKKCKKHKDVDGPNEEVETIIEDLTVDEEGDLRAELSRRRAERLNRTAPIQSARLVQSAFKGVVSEAAKTNAKVNRRHIVKTDDKSNQKEVRRVTVLHRPVSELHDSEDETVDSKVPIRFRLGISKPVQDTREAKASRKASKRQSRKSFDTTSTLLSCYGIPTTLMG</sequence>
<feature type="compositionally biased region" description="Basic and acidic residues" evidence="1">
    <location>
        <begin position="181"/>
        <end position="192"/>
    </location>
</feature>
<feature type="compositionally biased region" description="Basic residues" evidence="1">
    <location>
        <begin position="469"/>
        <end position="496"/>
    </location>
</feature>
<feature type="compositionally biased region" description="Basic residues" evidence="1">
    <location>
        <begin position="437"/>
        <end position="446"/>
    </location>
</feature>
<reference evidence="3" key="1">
    <citation type="submission" date="2025-08" db="UniProtKB">
        <authorList>
            <consortium name="RefSeq"/>
        </authorList>
    </citation>
    <scope>IDENTIFICATION</scope>
</reference>
<name>A0AAJ7BNI1_CEPCN</name>
<feature type="compositionally biased region" description="Basic residues" evidence="1">
    <location>
        <begin position="931"/>
        <end position="940"/>
    </location>
</feature>
<organism evidence="2 3">
    <name type="scientific">Cephus cinctus</name>
    <name type="common">Wheat stem sawfly</name>
    <dbReference type="NCBI Taxonomy" id="211228"/>
    <lineage>
        <taxon>Eukaryota</taxon>
        <taxon>Metazoa</taxon>
        <taxon>Ecdysozoa</taxon>
        <taxon>Arthropoda</taxon>
        <taxon>Hexapoda</taxon>
        <taxon>Insecta</taxon>
        <taxon>Pterygota</taxon>
        <taxon>Neoptera</taxon>
        <taxon>Endopterygota</taxon>
        <taxon>Hymenoptera</taxon>
        <taxon>Cephoidea</taxon>
        <taxon>Cephidae</taxon>
        <taxon>Cephus</taxon>
    </lineage>
</organism>
<dbReference type="Proteomes" id="UP000694920">
    <property type="component" value="Unplaced"/>
</dbReference>
<feature type="compositionally biased region" description="Basic and acidic residues" evidence="1">
    <location>
        <begin position="681"/>
        <end position="692"/>
    </location>
</feature>
<protein>
    <submittedName>
        <fullName evidence="3">Serine/arginine repetitive matrix protein 1 isoform X1</fullName>
    </submittedName>
</protein>
<accession>A0AAJ7BNI1</accession>
<dbReference type="RefSeq" id="XP_015589888.1">
    <property type="nucleotide sequence ID" value="XM_015734402.2"/>
</dbReference>
<feature type="compositionally biased region" description="Basic and acidic residues" evidence="1">
    <location>
        <begin position="250"/>
        <end position="292"/>
    </location>
</feature>
<dbReference type="AlphaFoldDB" id="A0AAJ7BNI1"/>
<feature type="compositionally biased region" description="Basic residues" evidence="1">
    <location>
        <begin position="519"/>
        <end position="553"/>
    </location>
</feature>
<feature type="compositionally biased region" description="Low complexity" evidence="1">
    <location>
        <begin position="447"/>
        <end position="464"/>
    </location>
</feature>
<feature type="compositionally biased region" description="Low complexity" evidence="1">
    <location>
        <begin position="497"/>
        <end position="518"/>
    </location>
</feature>